<dbReference type="GeneID" id="20039116"/>
<name>W7A9P0_9APIC</name>
<sequence>MYPYFKYSCLYDRILYKETITSIFAYRLWRRIRKSQHHVKNILKDISLLIIHFQKRYYPLLWEIPIALHETRLKQETNAHNGRYRPSLLVQSPAGEDSEKDRALDYDSVVRTGQGVDQKQRVRTKQCIRGKRRILRDQGVLRPQRERND</sequence>
<proteinExistence type="predicted"/>
<gene>
    <name evidence="1" type="ORF">C922_03842</name>
</gene>
<organism evidence="1 2">
    <name type="scientific">Plasmodium inui San Antonio 1</name>
    <dbReference type="NCBI Taxonomy" id="1237626"/>
    <lineage>
        <taxon>Eukaryota</taxon>
        <taxon>Sar</taxon>
        <taxon>Alveolata</taxon>
        <taxon>Apicomplexa</taxon>
        <taxon>Aconoidasida</taxon>
        <taxon>Haemosporida</taxon>
        <taxon>Plasmodiidae</taxon>
        <taxon>Plasmodium</taxon>
        <taxon>Plasmodium (Plasmodium)</taxon>
    </lineage>
</organism>
<dbReference type="Proteomes" id="UP000030640">
    <property type="component" value="Unassembled WGS sequence"/>
</dbReference>
<keyword evidence="2" id="KW-1185">Reference proteome</keyword>
<reference evidence="1 2" key="1">
    <citation type="submission" date="2013-02" db="EMBL/GenBank/DDBJ databases">
        <title>The Genome Sequence of Plasmodium inui San Antonio 1.</title>
        <authorList>
            <consortium name="The Broad Institute Genome Sequencing Platform"/>
            <consortium name="The Broad Institute Genome Sequencing Center for Infectious Disease"/>
            <person name="Neafsey D."/>
            <person name="Cheeseman I."/>
            <person name="Volkman S."/>
            <person name="Adams J."/>
            <person name="Walker B."/>
            <person name="Young S.K."/>
            <person name="Zeng Q."/>
            <person name="Gargeya S."/>
            <person name="Fitzgerald M."/>
            <person name="Haas B."/>
            <person name="Abouelleil A."/>
            <person name="Alvarado L."/>
            <person name="Arachchi H.M."/>
            <person name="Berlin A.M."/>
            <person name="Chapman S.B."/>
            <person name="Dewar J."/>
            <person name="Goldberg J."/>
            <person name="Griggs A."/>
            <person name="Gujja S."/>
            <person name="Hansen M."/>
            <person name="Howarth C."/>
            <person name="Imamovic A."/>
            <person name="Larimer J."/>
            <person name="McCowan C."/>
            <person name="Murphy C."/>
            <person name="Neiman D."/>
            <person name="Pearson M."/>
            <person name="Priest M."/>
            <person name="Roberts A."/>
            <person name="Saif S."/>
            <person name="Shea T."/>
            <person name="Sisk P."/>
            <person name="Sykes S."/>
            <person name="Wortman J."/>
            <person name="Nusbaum C."/>
            <person name="Birren B."/>
        </authorList>
    </citation>
    <scope>NUCLEOTIDE SEQUENCE [LARGE SCALE GENOMIC DNA]</scope>
    <source>
        <strain evidence="1 2">San Antonio 1</strain>
    </source>
</reference>
<evidence type="ECO:0000313" key="1">
    <source>
        <dbReference type="EMBL" id="EUD65859.1"/>
    </source>
</evidence>
<dbReference type="AlphaFoldDB" id="W7A9P0"/>
<dbReference type="VEuPathDB" id="PlasmoDB:C922_03842"/>
<evidence type="ECO:0000313" key="2">
    <source>
        <dbReference type="Proteomes" id="UP000030640"/>
    </source>
</evidence>
<protein>
    <submittedName>
        <fullName evidence="1">Uncharacterized protein</fullName>
    </submittedName>
</protein>
<accession>W7A9P0</accession>
<dbReference type="EMBL" id="KI965476">
    <property type="protein sequence ID" value="EUD65859.1"/>
    <property type="molecule type" value="Genomic_DNA"/>
</dbReference>
<dbReference type="RefSeq" id="XP_008817653.1">
    <property type="nucleotide sequence ID" value="XM_008819431.1"/>
</dbReference>